<sequence length="473" mass="52897">MQAVLGLLFASCSFVLSLNKYHGDNIWVATVDGGPDVAKKIAEKHRFEYVGQVSWIEYQEPKAKSIRGVYPSMYSWMESKYRLEFNDALWYKQWYLQDYRPDVKKFVLDMNVVPCYREGITGKGVRVTVVDDGVEKDHADLRNNFDPQISFDYVMNRTDPTPPRSSASHGTQCAGVIAMVANNSLCGVGIAFNAQIGGVRLLDGGPSDLLDGQALSHRPEKVDIYSCSWGPPDDGETMEGPGRVARRAMLNGILKGRDGKGSIYVFAGGNAKMKGDNCGADGYVNSMFTIAIASAMQEGRPTFYSERCSAIMATAYSSGSIRAEQVTRSRWECKIHRGDTGCKDEHCSRTLLLDVFEKCPGDQGPMRTCVETFKRSRHFSVKVPYTYTNHYLKTSLDRSRTSLDSSRTFSEGSRTFKKVPEHPRTFQTFKINKKYSRTFLDSSVGDFSVKVPGHRTCIVQEQSGTFQNVQEHS</sequence>
<dbReference type="InterPro" id="IPR022398">
    <property type="entry name" value="Peptidase_S8_His-AS"/>
</dbReference>
<evidence type="ECO:0000256" key="4">
    <source>
        <dbReference type="ARBA" id="ARBA00022825"/>
    </source>
</evidence>
<evidence type="ECO:0000313" key="9">
    <source>
        <dbReference type="Proteomes" id="UP000479000"/>
    </source>
</evidence>
<dbReference type="Pfam" id="PF00082">
    <property type="entry name" value="Peptidase_S8"/>
    <property type="match status" value="1"/>
</dbReference>
<comment type="similarity">
    <text evidence="1">Belongs to the peptidase S8 family. Furin subfamily.</text>
</comment>
<dbReference type="AlphaFoldDB" id="A0A6H5GSL6"/>
<dbReference type="InterPro" id="IPR015500">
    <property type="entry name" value="Peptidase_S8_subtilisin-rel"/>
</dbReference>
<evidence type="ECO:0000256" key="2">
    <source>
        <dbReference type="ARBA" id="ARBA00022670"/>
    </source>
</evidence>
<dbReference type="GO" id="GO:0004252">
    <property type="term" value="F:serine-type endopeptidase activity"/>
    <property type="evidence" value="ECO:0007669"/>
    <property type="project" value="InterPro"/>
</dbReference>
<dbReference type="InterPro" id="IPR000209">
    <property type="entry name" value="Peptidase_S8/S53_dom"/>
</dbReference>
<dbReference type="InterPro" id="IPR036852">
    <property type="entry name" value="Peptidase_S8/S53_dom_sf"/>
</dbReference>
<dbReference type="InterPro" id="IPR034182">
    <property type="entry name" value="Kexin/furin"/>
</dbReference>
<dbReference type="OrthoDB" id="300641at2759"/>
<keyword evidence="4" id="KW-0720">Serine protease</keyword>
<evidence type="ECO:0000256" key="5">
    <source>
        <dbReference type="PROSITE-ProRule" id="PRU01240"/>
    </source>
</evidence>
<dbReference type="CDD" id="cd04059">
    <property type="entry name" value="Peptidases_S8_Protein_convertases_Kexins_Furin-like"/>
    <property type="match status" value="1"/>
</dbReference>
<name>A0A6H5GSL6_9HEMI</name>
<dbReference type="GO" id="GO:0000139">
    <property type="term" value="C:Golgi membrane"/>
    <property type="evidence" value="ECO:0007669"/>
    <property type="project" value="TreeGrafter"/>
</dbReference>
<accession>A0A6H5GSL6</accession>
<keyword evidence="2" id="KW-0645">Protease</keyword>
<dbReference type="Proteomes" id="UP000479000">
    <property type="component" value="Unassembled WGS sequence"/>
</dbReference>
<evidence type="ECO:0000256" key="1">
    <source>
        <dbReference type="ARBA" id="ARBA00005325"/>
    </source>
</evidence>
<dbReference type="PROSITE" id="PS00137">
    <property type="entry name" value="SUBTILASE_HIS"/>
    <property type="match status" value="1"/>
</dbReference>
<dbReference type="SUPFAM" id="SSF52743">
    <property type="entry name" value="Subtilisin-like"/>
    <property type="match status" value="1"/>
</dbReference>
<dbReference type="EMBL" id="CADCXU010017373">
    <property type="protein sequence ID" value="CAB0006140.1"/>
    <property type="molecule type" value="Genomic_DNA"/>
</dbReference>
<evidence type="ECO:0000313" key="8">
    <source>
        <dbReference type="EMBL" id="CAB0006140.1"/>
    </source>
</evidence>
<dbReference type="PRINTS" id="PR00723">
    <property type="entry name" value="SUBTILISIN"/>
</dbReference>
<organism evidence="8 9">
    <name type="scientific">Nesidiocoris tenuis</name>
    <dbReference type="NCBI Taxonomy" id="355587"/>
    <lineage>
        <taxon>Eukaryota</taxon>
        <taxon>Metazoa</taxon>
        <taxon>Ecdysozoa</taxon>
        <taxon>Arthropoda</taxon>
        <taxon>Hexapoda</taxon>
        <taxon>Insecta</taxon>
        <taxon>Pterygota</taxon>
        <taxon>Neoptera</taxon>
        <taxon>Paraneoptera</taxon>
        <taxon>Hemiptera</taxon>
        <taxon>Heteroptera</taxon>
        <taxon>Panheteroptera</taxon>
        <taxon>Cimicomorpha</taxon>
        <taxon>Miridae</taxon>
        <taxon>Dicyphina</taxon>
        <taxon>Nesidiocoris</taxon>
    </lineage>
</organism>
<evidence type="ECO:0000256" key="3">
    <source>
        <dbReference type="ARBA" id="ARBA00022801"/>
    </source>
</evidence>
<keyword evidence="6" id="KW-0732">Signal</keyword>
<dbReference type="GO" id="GO:0005802">
    <property type="term" value="C:trans-Golgi network"/>
    <property type="evidence" value="ECO:0007669"/>
    <property type="project" value="TreeGrafter"/>
</dbReference>
<protein>
    <recommendedName>
        <fullName evidence="7">Peptidase S8/S53 domain-containing protein</fullName>
    </recommendedName>
</protein>
<feature type="domain" description="Peptidase S8/S53" evidence="7">
    <location>
        <begin position="122"/>
        <end position="311"/>
    </location>
</feature>
<dbReference type="PANTHER" id="PTHR42884:SF14">
    <property type="entry name" value="NEUROENDOCRINE CONVERTASE 1"/>
    <property type="match status" value="1"/>
</dbReference>
<dbReference type="PROSITE" id="PS51892">
    <property type="entry name" value="SUBTILASE"/>
    <property type="match status" value="1"/>
</dbReference>
<dbReference type="GO" id="GO:0016485">
    <property type="term" value="P:protein processing"/>
    <property type="evidence" value="ECO:0007669"/>
    <property type="project" value="TreeGrafter"/>
</dbReference>
<dbReference type="Gene3D" id="3.40.50.200">
    <property type="entry name" value="Peptidase S8/S53 domain"/>
    <property type="match status" value="1"/>
</dbReference>
<dbReference type="InterPro" id="IPR023827">
    <property type="entry name" value="Peptidase_S8_Asp-AS"/>
</dbReference>
<feature type="chain" id="PRO_5026043417" description="Peptidase S8/S53 domain-containing protein" evidence="6">
    <location>
        <begin position="18"/>
        <end position="473"/>
    </location>
</feature>
<keyword evidence="9" id="KW-1185">Reference proteome</keyword>
<evidence type="ECO:0000256" key="6">
    <source>
        <dbReference type="SAM" id="SignalP"/>
    </source>
</evidence>
<proteinExistence type="inferred from homology"/>
<evidence type="ECO:0000259" key="7">
    <source>
        <dbReference type="Pfam" id="PF00082"/>
    </source>
</evidence>
<keyword evidence="3" id="KW-0378">Hydrolase</keyword>
<dbReference type="PANTHER" id="PTHR42884">
    <property type="entry name" value="PROPROTEIN CONVERTASE SUBTILISIN/KEXIN-RELATED"/>
    <property type="match status" value="1"/>
</dbReference>
<dbReference type="PROSITE" id="PS00136">
    <property type="entry name" value="SUBTILASE_ASP"/>
    <property type="match status" value="1"/>
</dbReference>
<reference evidence="8 9" key="1">
    <citation type="submission" date="2020-02" db="EMBL/GenBank/DDBJ databases">
        <authorList>
            <person name="Ferguson B K."/>
        </authorList>
    </citation>
    <scope>NUCLEOTIDE SEQUENCE [LARGE SCALE GENOMIC DNA]</scope>
</reference>
<feature type="signal peptide" evidence="6">
    <location>
        <begin position="1"/>
        <end position="17"/>
    </location>
</feature>
<comment type="caution">
    <text evidence="5">Lacks conserved residue(s) required for the propagation of feature annotation.</text>
</comment>
<gene>
    <name evidence="8" type="ORF">NTEN_LOCUS11617</name>
</gene>